<proteinExistence type="predicted"/>
<dbReference type="Gene3D" id="1.10.10.60">
    <property type="entry name" value="Homeodomain-like"/>
    <property type="match status" value="1"/>
</dbReference>
<gene>
    <name evidence="5" type="ORF">HMPREF1981_02269</name>
</gene>
<feature type="non-terminal residue" evidence="5">
    <location>
        <position position="1"/>
    </location>
</feature>
<organism evidence="5 6">
    <name type="scientific">Bacteroides pyogenes F0041</name>
    <dbReference type="NCBI Taxonomy" id="1321819"/>
    <lineage>
        <taxon>Bacteria</taxon>
        <taxon>Pseudomonadati</taxon>
        <taxon>Bacteroidota</taxon>
        <taxon>Bacteroidia</taxon>
        <taxon>Bacteroidales</taxon>
        <taxon>Bacteroidaceae</taxon>
        <taxon>Bacteroides</taxon>
    </lineage>
</organism>
<feature type="domain" description="HTH araC/xylS-type" evidence="4">
    <location>
        <begin position="1"/>
        <end position="37"/>
    </location>
</feature>
<dbReference type="SUPFAM" id="SSF46689">
    <property type="entry name" value="Homeodomain-like"/>
    <property type="match status" value="1"/>
</dbReference>
<dbReference type="EMBL" id="AWSV01000118">
    <property type="protein sequence ID" value="ERI84641.1"/>
    <property type="molecule type" value="Genomic_DNA"/>
</dbReference>
<dbReference type="InterPro" id="IPR009057">
    <property type="entry name" value="Homeodomain-like_sf"/>
</dbReference>
<dbReference type="GO" id="GO:0043565">
    <property type="term" value="F:sequence-specific DNA binding"/>
    <property type="evidence" value="ECO:0007669"/>
    <property type="project" value="InterPro"/>
</dbReference>
<dbReference type="AlphaFoldDB" id="U2DXQ3"/>
<evidence type="ECO:0000313" key="5">
    <source>
        <dbReference type="EMBL" id="ERI84641.1"/>
    </source>
</evidence>
<evidence type="ECO:0000256" key="1">
    <source>
        <dbReference type="ARBA" id="ARBA00023015"/>
    </source>
</evidence>
<protein>
    <recommendedName>
        <fullName evidence="4">HTH araC/xylS-type domain-containing protein</fullName>
    </recommendedName>
</protein>
<dbReference type="InterPro" id="IPR020449">
    <property type="entry name" value="Tscrpt_reg_AraC-type_HTH"/>
</dbReference>
<reference evidence="5 6" key="1">
    <citation type="submission" date="2013-08" db="EMBL/GenBank/DDBJ databases">
        <authorList>
            <person name="Weinstock G."/>
            <person name="Sodergren E."/>
            <person name="Wylie T."/>
            <person name="Fulton L."/>
            <person name="Fulton R."/>
            <person name="Fronick C."/>
            <person name="O'Laughlin M."/>
            <person name="Godfrey J."/>
            <person name="Miner T."/>
            <person name="Herter B."/>
            <person name="Appelbaum E."/>
            <person name="Cordes M."/>
            <person name="Lek S."/>
            <person name="Wollam A."/>
            <person name="Pepin K.H."/>
            <person name="Palsikar V.B."/>
            <person name="Mitreva M."/>
            <person name="Wilson R.K."/>
        </authorList>
    </citation>
    <scope>NUCLEOTIDE SEQUENCE [LARGE SCALE GENOMIC DNA]</scope>
    <source>
        <strain evidence="5 6">F0041</strain>
    </source>
</reference>
<name>U2DXQ3_9BACE</name>
<dbReference type="HOGENOM" id="CLU_3336796_0_0_10"/>
<dbReference type="Proteomes" id="UP000016496">
    <property type="component" value="Unassembled WGS sequence"/>
</dbReference>
<dbReference type="PRINTS" id="PR00032">
    <property type="entry name" value="HTHARAC"/>
</dbReference>
<dbReference type="GO" id="GO:0003700">
    <property type="term" value="F:DNA-binding transcription factor activity"/>
    <property type="evidence" value="ECO:0007669"/>
    <property type="project" value="InterPro"/>
</dbReference>
<keyword evidence="2" id="KW-0238">DNA-binding</keyword>
<dbReference type="PROSITE" id="PS01124">
    <property type="entry name" value="HTH_ARAC_FAMILY_2"/>
    <property type="match status" value="1"/>
</dbReference>
<keyword evidence="1" id="KW-0805">Transcription regulation</keyword>
<evidence type="ECO:0000259" key="4">
    <source>
        <dbReference type="PROSITE" id="PS01124"/>
    </source>
</evidence>
<sequence length="38" mass="4523">LYSVSEVGYKIGYANLSHFTEAFRKYHRIKPKQYLDSL</sequence>
<accession>U2DXQ3</accession>
<dbReference type="InterPro" id="IPR018060">
    <property type="entry name" value="HTH_AraC"/>
</dbReference>
<evidence type="ECO:0000256" key="2">
    <source>
        <dbReference type="ARBA" id="ARBA00023125"/>
    </source>
</evidence>
<keyword evidence="3" id="KW-0804">Transcription</keyword>
<evidence type="ECO:0000256" key="3">
    <source>
        <dbReference type="ARBA" id="ARBA00023163"/>
    </source>
</evidence>
<evidence type="ECO:0000313" key="6">
    <source>
        <dbReference type="Proteomes" id="UP000016496"/>
    </source>
</evidence>
<comment type="caution">
    <text evidence="5">The sequence shown here is derived from an EMBL/GenBank/DDBJ whole genome shotgun (WGS) entry which is preliminary data.</text>
</comment>